<dbReference type="Pfam" id="PF25479">
    <property type="entry name" value="Vts1"/>
    <property type="match status" value="1"/>
</dbReference>
<evidence type="ECO:0000256" key="2">
    <source>
        <dbReference type="ARBA" id="ARBA00022490"/>
    </source>
</evidence>
<comment type="subcellular location">
    <subcellularLocation>
        <location evidence="1">Cytoplasm</location>
    </subcellularLocation>
</comment>
<dbReference type="GO" id="GO:0003729">
    <property type="term" value="F:mRNA binding"/>
    <property type="evidence" value="ECO:0007669"/>
    <property type="project" value="TreeGrafter"/>
</dbReference>
<dbReference type="PANTHER" id="PTHR12515:SF5">
    <property type="entry name" value="PROTEIN SMAUG"/>
    <property type="match status" value="1"/>
</dbReference>
<evidence type="ECO:0000256" key="3">
    <source>
        <dbReference type="SAM" id="MobiDB-lite"/>
    </source>
</evidence>
<feature type="region of interest" description="Disordered" evidence="3">
    <location>
        <begin position="282"/>
        <end position="316"/>
    </location>
</feature>
<reference evidence="5" key="1">
    <citation type="submission" date="2021-03" db="EMBL/GenBank/DDBJ databases">
        <title>Evolutionary innovations through gain and loss of genes in the ectomycorrhizal Boletales.</title>
        <authorList>
            <person name="Wu G."/>
            <person name="Miyauchi S."/>
            <person name="Morin E."/>
            <person name="Yang Z.-L."/>
            <person name="Xu J."/>
            <person name="Martin F.M."/>
        </authorList>
    </citation>
    <scope>NUCLEOTIDE SEQUENCE</scope>
    <source>
        <strain evidence="5">BR01</strain>
    </source>
</reference>
<dbReference type="AlphaFoldDB" id="A0A8I2YS27"/>
<dbReference type="Proteomes" id="UP000683000">
    <property type="component" value="Unassembled WGS sequence"/>
</dbReference>
<organism evidence="5 6">
    <name type="scientific">Boletus reticuloceps</name>
    <dbReference type="NCBI Taxonomy" id="495285"/>
    <lineage>
        <taxon>Eukaryota</taxon>
        <taxon>Fungi</taxon>
        <taxon>Dikarya</taxon>
        <taxon>Basidiomycota</taxon>
        <taxon>Agaricomycotina</taxon>
        <taxon>Agaricomycetes</taxon>
        <taxon>Agaricomycetidae</taxon>
        <taxon>Boletales</taxon>
        <taxon>Boletineae</taxon>
        <taxon>Boletaceae</taxon>
        <taxon>Boletoideae</taxon>
        <taxon>Boletus</taxon>
    </lineage>
</organism>
<feature type="region of interest" description="Disordered" evidence="3">
    <location>
        <begin position="532"/>
        <end position="588"/>
    </location>
</feature>
<gene>
    <name evidence="5" type="ORF">JVT61DRAFT_1238</name>
</gene>
<feature type="domain" description="RNA-binding protein vts1-like alpha-helical" evidence="4">
    <location>
        <begin position="125"/>
        <end position="162"/>
    </location>
</feature>
<protein>
    <recommendedName>
        <fullName evidence="4">RNA-binding protein vts1-like alpha-helical domain-containing protein</fullName>
    </recommendedName>
</protein>
<evidence type="ECO:0000313" key="6">
    <source>
        <dbReference type="Proteomes" id="UP000683000"/>
    </source>
</evidence>
<feature type="compositionally biased region" description="Polar residues" evidence="3">
    <location>
        <begin position="380"/>
        <end position="393"/>
    </location>
</feature>
<evidence type="ECO:0000256" key="1">
    <source>
        <dbReference type="ARBA" id="ARBA00004496"/>
    </source>
</evidence>
<evidence type="ECO:0000313" key="5">
    <source>
        <dbReference type="EMBL" id="KAG6377186.1"/>
    </source>
</evidence>
<feature type="compositionally biased region" description="Low complexity" evidence="3">
    <location>
        <begin position="532"/>
        <end position="542"/>
    </location>
</feature>
<dbReference type="GO" id="GO:0000932">
    <property type="term" value="C:P-body"/>
    <property type="evidence" value="ECO:0007669"/>
    <property type="project" value="TreeGrafter"/>
</dbReference>
<dbReference type="InterPro" id="IPR050897">
    <property type="entry name" value="SMAUG/VTS1_RNA-bind"/>
</dbReference>
<feature type="region of interest" description="Disordered" evidence="3">
    <location>
        <begin position="1"/>
        <end position="54"/>
    </location>
</feature>
<accession>A0A8I2YS27</accession>
<proteinExistence type="predicted"/>
<evidence type="ECO:0000259" key="4">
    <source>
        <dbReference type="Pfam" id="PF25479"/>
    </source>
</evidence>
<comment type="caution">
    <text evidence="5">The sequence shown here is derived from an EMBL/GenBank/DDBJ whole genome shotgun (WGS) entry which is preliminary data.</text>
</comment>
<dbReference type="EMBL" id="JAGFBS010000010">
    <property type="protein sequence ID" value="KAG6377186.1"/>
    <property type="molecule type" value="Genomic_DNA"/>
</dbReference>
<sequence>MATLRPPSSPSPSPLNPENGRSSNTARASMGPRQTLGPASPRPPGGGGARPTSELLGSATMFQTPESEAIDQWFENLQNYEETLEDMAAASLDVNFKEELSAIEQCLLLFKKILVPAPAHSLAGFKVLSEAERTAALYSLLQQSTQVQIRFFITVLQQMARSDPMTALLSPAVGGSMQSQMEAKLAQMTIKSPSLKSPMPSSPRVFSGSQNRQSLALDSSSGFLSPDSAALGSSNDAAATLAQQRAKLKASNAAHRISAPILATGNGETRTTWGSALSQVAEQNPNSPAQEIILPSNSASRPKSTEFSGSLGTPRVEGLSPMVGDSWASNVNTPLIPMFSKDAQSAQNLDAAAAKLNDWSGSGSRVPLMADPKSFRRPSKGNSSGNVTASDAASHTGGIYDNDGNFVSSQQSAQRKHAAPAPPGNNVQFGGAQQGQWNSARSPALPASNRFGEEPNASLNGLGMGGFNMGGLGSPGLGMGLPSAGLLAGMNPLQMNMLAMGMTPEAQMLAAQMAAAGFAPQGWLGLQQAAMQGSNANNSNNRGRGGGRSPGIPKTGSSGGNNSGVEPRRTKTMLIPRCWAISRPGSGA</sequence>
<dbReference type="PANTHER" id="PTHR12515">
    <property type="entry name" value="STERILE ALPHA MOTIF DOMAIN CONTAINING PROTEIN 4-RELATED"/>
    <property type="match status" value="1"/>
</dbReference>
<keyword evidence="6" id="KW-1185">Reference proteome</keyword>
<dbReference type="InterPro" id="IPR057327">
    <property type="entry name" value="Vts1_dom"/>
</dbReference>
<feature type="region of interest" description="Disordered" evidence="3">
    <location>
        <begin position="358"/>
        <end position="454"/>
    </location>
</feature>
<dbReference type="GO" id="GO:0000289">
    <property type="term" value="P:nuclear-transcribed mRNA poly(A) tail shortening"/>
    <property type="evidence" value="ECO:0007669"/>
    <property type="project" value="TreeGrafter"/>
</dbReference>
<name>A0A8I2YS27_9AGAM</name>
<feature type="compositionally biased region" description="Polar residues" evidence="3">
    <location>
        <begin position="282"/>
        <end position="311"/>
    </location>
</feature>
<keyword evidence="2" id="KW-0963">Cytoplasm</keyword>
<dbReference type="OrthoDB" id="2155283at2759"/>